<protein>
    <recommendedName>
        <fullName evidence="4">SH2 domain-containing protein</fullName>
    </recommendedName>
</protein>
<feature type="region of interest" description="Disordered" evidence="1">
    <location>
        <begin position="1"/>
        <end position="120"/>
    </location>
</feature>
<dbReference type="Gene3D" id="3.30.505.10">
    <property type="entry name" value="SH2 domain"/>
    <property type="match status" value="1"/>
</dbReference>
<evidence type="ECO:0000256" key="1">
    <source>
        <dbReference type="SAM" id="MobiDB-lite"/>
    </source>
</evidence>
<feature type="non-terminal residue" evidence="2">
    <location>
        <position position="238"/>
    </location>
</feature>
<dbReference type="AlphaFoldDB" id="A0AAN8FQJ7"/>
<feature type="compositionally biased region" description="Polar residues" evidence="1">
    <location>
        <begin position="27"/>
        <end position="40"/>
    </location>
</feature>
<evidence type="ECO:0000313" key="3">
    <source>
        <dbReference type="Proteomes" id="UP001331761"/>
    </source>
</evidence>
<organism evidence="2 3">
    <name type="scientific">Trichostrongylus colubriformis</name>
    <name type="common">Black scour worm</name>
    <dbReference type="NCBI Taxonomy" id="6319"/>
    <lineage>
        <taxon>Eukaryota</taxon>
        <taxon>Metazoa</taxon>
        <taxon>Ecdysozoa</taxon>
        <taxon>Nematoda</taxon>
        <taxon>Chromadorea</taxon>
        <taxon>Rhabditida</taxon>
        <taxon>Rhabditina</taxon>
        <taxon>Rhabditomorpha</taxon>
        <taxon>Strongyloidea</taxon>
        <taxon>Trichostrongylidae</taxon>
        <taxon>Trichostrongylus</taxon>
    </lineage>
</organism>
<comment type="caution">
    <text evidence="2">The sequence shown here is derived from an EMBL/GenBank/DDBJ whole genome shotgun (WGS) entry which is preliminary data.</text>
</comment>
<dbReference type="InterPro" id="IPR036860">
    <property type="entry name" value="SH2_dom_sf"/>
</dbReference>
<reference evidence="2 3" key="1">
    <citation type="submission" date="2019-10" db="EMBL/GenBank/DDBJ databases">
        <title>Assembly and Annotation for the nematode Trichostrongylus colubriformis.</title>
        <authorList>
            <person name="Martin J."/>
        </authorList>
    </citation>
    <scope>NUCLEOTIDE SEQUENCE [LARGE SCALE GENOMIC DNA]</scope>
    <source>
        <strain evidence="2">G859</strain>
        <tissue evidence="2">Whole worm</tissue>
    </source>
</reference>
<dbReference type="SUPFAM" id="SSF55550">
    <property type="entry name" value="SH2 domain"/>
    <property type="match status" value="1"/>
</dbReference>
<dbReference type="EMBL" id="WIXE01004265">
    <property type="protein sequence ID" value="KAK5983197.1"/>
    <property type="molecule type" value="Genomic_DNA"/>
</dbReference>
<accession>A0AAN8FQJ7</accession>
<feature type="region of interest" description="Disordered" evidence="1">
    <location>
        <begin position="139"/>
        <end position="158"/>
    </location>
</feature>
<gene>
    <name evidence="2" type="ORF">GCK32_014240</name>
</gene>
<evidence type="ECO:0000313" key="2">
    <source>
        <dbReference type="EMBL" id="KAK5983197.1"/>
    </source>
</evidence>
<feature type="compositionally biased region" description="Basic and acidic residues" evidence="1">
    <location>
        <begin position="96"/>
        <end position="117"/>
    </location>
</feature>
<proteinExistence type="predicted"/>
<sequence length="238" mass="26411">MGTAESPVTTAVADGERSPMHSVFGTEMTTQKESQTNWAKTPSFRKTGPGKVKEEVVHHQNETSKRDEERCERLASPSPSRPKTPTYGGKMPSKLSPKDSPKQSAEKAEENQEKKVSVPEPAMSPIHRIKTPTCEVPKRTPLKKSLLPDKPSPRNDTITAKKTSLRRGIGIMDEQLERILAELESQVWYHGFLPFEDIAGLLHNDGDFLIRAADPVGDKPPVPCITAKWGEVVDYPIH</sequence>
<feature type="compositionally biased region" description="Basic and acidic residues" evidence="1">
    <location>
        <begin position="51"/>
        <end position="73"/>
    </location>
</feature>
<keyword evidence="3" id="KW-1185">Reference proteome</keyword>
<dbReference type="Proteomes" id="UP001331761">
    <property type="component" value="Unassembled WGS sequence"/>
</dbReference>
<name>A0AAN8FQJ7_TRICO</name>
<evidence type="ECO:0008006" key="4">
    <source>
        <dbReference type="Google" id="ProtNLM"/>
    </source>
</evidence>